<protein>
    <submittedName>
        <fullName evidence="2">Uncharacterized protein</fullName>
    </submittedName>
</protein>
<dbReference type="AlphaFoldDB" id="A0AAE1LY41"/>
<dbReference type="Proteomes" id="UP001273209">
    <property type="component" value="Unassembled WGS sequence"/>
</dbReference>
<evidence type="ECO:0000313" key="2">
    <source>
        <dbReference type="EMBL" id="KAK4071697.1"/>
    </source>
</evidence>
<dbReference type="RefSeq" id="XP_062755136.1">
    <property type="nucleotide sequence ID" value="XM_062900503.1"/>
</dbReference>
<reference evidence="2" key="1">
    <citation type="submission" date="2023-11" db="EMBL/GenBank/DDBJ databases">
        <title>The genome sequences of three competitors of mushroom-forming fungi.</title>
        <authorList>
            <person name="Beijen E."/>
            <person name="Ohm R.A."/>
        </authorList>
    </citation>
    <scope>NUCLEOTIDE SEQUENCE</scope>
    <source>
        <strain evidence="2">CBS 100526</strain>
    </source>
</reference>
<feature type="compositionally biased region" description="Polar residues" evidence="1">
    <location>
        <begin position="40"/>
        <end position="55"/>
    </location>
</feature>
<feature type="region of interest" description="Disordered" evidence="1">
    <location>
        <begin position="33"/>
        <end position="107"/>
    </location>
</feature>
<accession>A0AAE1LY41</accession>
<dbReference type="GeneID" id="87920408"/>
<keyword evidence="3" id="KW-1185">Reference proteome</keyword>
<gene>
    <name evidence="2" type="ORF">Triagg1_5935</name>
</gene>
<evidence type="ECO:0000256" key="1">
    <source>
        <dbReference type="SAM" id="MobiDB-lite"/>
    </source>
</evidence>
<evidence type="ECO:0000313" key="3">
    <source>
        <dbReference type="Proteomes" id="UP001273209"/>
    </source>
</evidence>
<comment type="caution">
    <text evidence="2">The sequence shown here is derived from an EMBL/GenBank/DDBJ whole genome shotgun (WGS) entry which is preliminary data.</text>
</comment>
<name>A0AAE1LY41_9HYPO</name>
<proteinExistence type="predicted"/>
<sequence>MYRDIQRNHPFISSLQCIAKLIEIRSPLGPGTIKELLPPRSNSPSLTQTPSTIPTWIQVKSGFPPKMAPSAGKPSKPKNASTRKPAKAKAKKTNGDQADDTENAENTTIDADFTPILRCEGVAEWRSSDVANKFGVGETAILTPDDDQAAIKRNKKTWDNTGHGDGVHVLLKWNM</sequence>
<organism evidence="2 3">
    <name type="scientific">Trichoderma aggressivum f. europaeum</name>
    <dbReference type="NCBI Taxonomy" id="173218"/>
    <lineage>
        <taxon>Eukaryota</taxon>
        <taxon>Fungi</taxon>
        <taxon>Dikarya</taxon>
        <taxon>Ascomycota</taxon>
        <taxon>Pezizomycotina</taxon>
        <taxon>Sordariomycetes</taxon>
        <taxon>Hypocreomycetidae</taxon>
        <taxon>Hypocreales</taxon>
        <taxon>Hypocreaceae</taxon>
        <taxon>Trichoderma</taxon>
    </lineage>
</organism>
<dbReference type="EMBL" id="JAWRVG010000022">
    <property type="protein sequence ID" value="KAK4071697.1"/>
    <property type="molecule type" value="Genomic_DNA"/>
</dbReference>